<accession>A0AAD7DHY7</accession>
<sequence>MSSVKDRSMINGTTARKRTSYTCNARPANVPLAPWDIDRLSRRGQTYEGWYGSARASLSASHPAGGLAMSCCSVVEGISGVPGRRGQIRRSSNCRSRPRCACTCRLRTGVRAATSFWAAVVSDSHSIRMQNRINDYATTRDIQKRTYIMDTVRCFSARPHHLRDGFGGWFPTQSFTSSAPPVRVSSRAVPGPLGACILVHVHPIALMARALRVLRLPELHNFWASLFSSRGLSCRCRVI</sequence>
<comment type="caution">
    <text evidence="1">The sequence shown here is derived from an EMBL/GenBank/DDBJ whole genome shotgun (WGS) entry which is preliminary data.</text>
</comment>
<dbReference type="EMBL" id="JARKIE010000056">
    <property type="protein sequence ID" value="KAJ7691731.1"/>
    <property type="molecule type" value="Genomic_DNA"/>
</dbReference>
<dbReference type="AlphaFoldDB" id="A0AAD7DHY7"/>
<gene>
    <name evidence="1" type="ORF">B0H17DRAFT_553906</name>
</gene>
<keyword evidence="2" id="KW-1185">Reference proteome</keyword>
<evidence type="ECO:0000313" key="2">
    <source>
        <dbReference type="Proteomes" id="UP001221757"/>
    </source>
</evidence>
<proteinExistence type="predicted"/>
<dbReference type="Proteomes" id="UP001221757">
    <property type="component" value="Unassembled WGS sequence"/>
</dbReference>
<protein>
    <submittedName>
        <fullName evidence="1">Uncharacterized protein</fullName>
    </submittedName>
</protein>
<reference evidence="1" key="1">
    <citation type="submission" date="2023-03" db="EMBL/GenBank/DDBJ databases">
        <title>Massive genome expansion in bonnet fungi (Mycena s.s.) driven by repeated elements and novel gene families across ecological guilds.</title>
        <authorList>
            <consortium name="Lawrence Berkeley National Laboratory"/>
            <person name="Harder C.B."/>
            <person name="Miyauchi S."/>
            <person name="Viragh M."/>
            <person name="Kuo A."/>
            <person name="Thoen E."/>
            <person name="Andreopoulos B."/>
            <person name="Lu D."/>
            <person name="Skrede I."/>
            <person name="Drula E."/>
            <person name="Henrissat B."/>
            <person name="Morin E."/>
            <person name="Kohler A."/>
            <person name="Barry K."/>
            <person name="LaButti K."/>
            <person name="Morin E."/>
            <person name="Salamov A."/>
            <person name="Lipzen A."/>
            <person name="Mereny Z."/>
            <person name="Hegedus B."/>
            <person name="Baldrian P."/>
            <person name="Stursova M."/>
            <person name="Weitz H."/>
            <person name="Taylor A."/>
            <person name="Grigoriev I.V."/>
            <person name="Nagy L.G."/>
            <person name="Martin F."/>
            <person name="Kauserud H."/>
        </authorList>
    </citation>
    <scope>NUCLEOTIDE SEQUENCE</scope>
    <source>
        <strain evidence="1">CBHHK067</strain>
    </source>
</reference>
<name>A0AAD7DHY7_MYCRO</name>
<evidence type="ECO:0000313" key="1">
    <source>
        <dbReference type="EMBL" id="KAJ7691731.1"/>
    </source>
</evidence>
<organism evidence="1 2">
    <name type="scientific">Mycena rosella</name>
    <name type="common">Pink bonnet</name>
    <name type="synonym">Agaricus rosellus</name>
    <dbReference type="NCBI Taxonomy" id="1033263"/>
    <lineage>
        <taxon>Eukaryota</taxon>
        <taxon>Fungi</taxon>
        <taxon>Dikarya</taxon>
        <taxon>Basidiomycota</taxon>
        <taxon>Agaricomycotina</taxon>
        <taxon>Agaricomycetes</taxon>
        <taxon>Agaricomycetidae</taxon>
        <taxon>Agaricales</taxon>
        <taxon>Marasmiineae</taxon>
        <taxon>Mycenaceae</taxon>
        <taxon>Mycena</taxon>
    </lineage>
</organism>